<comment type="caution">
    <text evidence="2">The sequence shown here is derived from an EMBL/GenBank/DDBJ whole genome shotgun (WGS) entry which is preliminary data.</text>
</comment>
<accession>A0A935IQG5</accession>
<dbReference type="Proteomes" id="UP000726105">
    <property type="component" value="Unassembled WGS sequence"/>
</dbReference>
<sequence>MGVAFRNVDVDPSAPVERWPYEAIVTVIERGTLEDWLILIRAITADPWGPVARQVEDYLSYEQPYGVGPLLTRAIARARRQAEATERALVAEEVGQLVEQSGLSLTEFASRMGTSVSRLSTYRSGRVTPSAALMTRMRRVSRSQPR</sequence>
<dbReference type="AlphaFoldDB" id="A0A935IQG5"/>
<dbReference type="CDD" id="cd00093">
    <property type="entry name" value="HTH_XRE"/>
    <property type="match status" value="1"/>
</dbReference>
<dbReference type="Pfam" id="PF01381">
    <property type="entry name" value="HTH_3"/>
    <property type="match status" value="1"/>
</dbReference>
<evidence type="ECO:0000259" key="1">
    <source>
        <dbReference type="Pfam" id="PF01381"/>
    </source>
</evidence>
<dbReference type="Gene3D" id="1.10.260.40">
    <property type="entry name" value="lambda repressor-like DNA-binding domains"/>
    <property type="match status" value="1"/>
</dbReference>
<name>A0A935IQG5_9MICO</name>
<dbReference type="InterPro" id="IPR001387">
    <property type="entry name" value="Cro/C1-type_HTH"/>
</dbReference>
<dbReference type="InterPro" id="IPR010982">
    <property type="entry name" value="Lambda_DNA-bd_dom_sf"/>
</dbReference>
<feature type="domain" description="HTH cro/C1-type" evidence="1">
    <location>
        <begin position="96"/>
        <end position="136"/>
    </location>
</feature>
<dbReference type="EMBL" id="JADJIB010000012">
    <property type="protein sequence ID" value="MBK7274808.1"/>
    <property type="molecule type" value="Genomic_DNA"/>
</dbReference>
<evidence type="ECO:0000313" key="3">
    <source>
        <dbReference type="Proteomes" id="UP000726105"/>
    </source>
</evidence>
<evidence type="ECO:0000313" key="2">
    <source>
        <dbReference type="EMBL" id="MBK7274808.1"/>
    </source>
</evidence>
<dbReference type="SUPFAM" id="SSF47413">
    <property type="entry name" value="lambda repressor-like DNA-binding domains"/>
    <property type="match status" value="1"/>
</dbReference>
<organism evidence="2 3">
    <name type="scientific">Candidatus Phosphoribacter hodrii</name>
    <dbReference type="NCBI Taxonomy" id="2953743"/>
    <lineage>
        <taxon>Bacteria</taxon>
        <taxon>Bacillati</taxon>
        <taxon>Actinomycetota</taxon>
        <taxon>Actinomycetes</taxon>
        <taxon>Micrococcales</taxon>
        <taxon>Dermatophilaceae</taxon>
        <taxon>Candidatus Phosphoribacter</taxon>
    </lineage>
</organism>
<protein>
    <submittedName>
        <fullName evidence="2">Helix-turn-helix transcriptional regulator</fullName>
    </submittedName>
</protein>
<proteinExistence type="predicted"/>
<gene>
    <name evidence="2" type="ORF">IPI13_17260</name>
</gene>
<dbReference type="GO" id="GO:0003677">
    <property type="term" value="F:DNA binding"/>
    <property type="evidence" value="ECO:0007669"/>
    <property type="project" value="InterPro"/>
</dbReference>
<reference evidence="2 3" key="1">
    <citation type="submission" date="2020-10" db="EMBL/GenBank/DDBJ databases">
        <title>Connecting structure to function with the recovery of over 1000 high-quality activated sludge metagenome-assembled genomes encoding full-length rRNA genes using long-read sequencing.</title>
        <authorList>
            <person name="Singleton C.M."/>
            <person name="Petriglieri F."/>
            <person name="Kristensen J.M."/>
            <person name="Kirkegaard R.H."/>
            <person name="Michaelsen T.Y."/>
            <person name="Andersen M.H."/>
            <person name="Karst S.M."/>
            <person name="Dueholm M.S."/>
            <person name="Nielsen P.H."/>
            <person name="Albertsen M."/>
        </authorList>
    </citation>
    <scope>NUCLEOTIDE SEQUENCE [LARGE SCALE GENOMIC DNA]</scope>
    <source>
        <strain evidence="2">Ega_18-Q3-R5-49_MAXAC.001</strain>
    </source>
</reference>